<dbReference type="SUPFAM" id="SSF52540">
    <property type="entry name" value="P-loop containing nucleoside triphosphate hydrolases"/>
    <property type="match status" value="1"/>
</dbReference>
<evidence type="ECO:0008006" key="9">
    <source>
        <dbReference type="Google" id="ProtNLM"/>
    </source>
</evidence>
<accession>J4U9M0</accession>
<dbReference type="KEGG" id="tasa:A1Q1_03816"/>
<dbReference type="GO" id="GO:0005524">
    <property type="term" value="F:ATP binding"/>
    <property type="evidence" value="ECO:0007669"/>
    <property type="project" value="UniProtKB-KW"/>
</dbReference>
<dbReference type="VEuPathDB" id="FungiDB:A1Q1_03816"/>
<evidence type="ECO:0000256" key="1">
    <source>
        <dbReference type="ARBA" id="ARBA00022517"/>
    </source>
</evidence>
<reference evidence="7 8" key="1">
    <citation type="journal article" date="2012" name="Eukaryot. Cell">
        <title>Draft genome sequence of CBS 2479, the standard type strain of Trichosporon asahii.</title>
        <authorList>
            <person name="Yang R.Y."/>
            <person name="Li H.T."/>
            <person name="Zhu H."/>
            <person name="Zhou G.P."/>
            <person name="Wang M."/>
            <person name="Wang L."/>
        </authorList>
    </citation>
    <scope>NUCLEOTIDE SEQUENCE [LARGE SCALE GENOMIC DNA]</scope>
    <source>
        <strain evidence="8">ATCC 90039 / CBS 2479 / JCM 2466 / KCTC 7840 / NCYC 2677 / UAMH 7654</strain>
    </source>
</reference>
<evidence type="ECO:0000313" key="8">
    <source>
        <dbReference type="Proteomes" id="UP000002748"/>
    </source>
</evidence>
<keyword evidence="1" id="KW-0690">Ribosome biogenesis</keyword>
<evidence type="ECO:0000256" key="5">
    <source>
        <dbReference type="ARBA" id="ARBA00022777"/>
    </source>
</evidence>
<dbReference type="GO" id="GO:0006364">
    <property type="term" value="P:rRNA processing"/>
    <property type="evidence" value="ECO:0007669"/>
    <property type="project" value="UniProtKB-KW"/>
</dbReference>
<sequence>MTTHHPRKFPVVLITGTPGCGKTLHSQVLAADSDVKMTHLNIGDIVKQHGFHNGFDEEWKSYIVDEDRLLDYLEEVVNPEDGAAETAGFILDHHDPSLFPERWVDLAVVLTCDNSVLYERLKARRGHGRVVNTAIEECHFQRSDEWAPRLSTLNAAVASDYSSASIEPVPCTQTYRLSHSHAPPLSPSQLHLDRAQLTSRNYADNKIEENITAEIMMTCLTETRESYDENIVVELKSDGSGGDNEVEDNVGRIEGWIQQWTKDREEGVH</sequence>
<dbReference type="InterPro" id="IPR020618">
    <property type="entry name" value="Adenyl_kinase_AK6"/>
</dbReference>
<gene>
    <name evidence="7" type="ORF">A1Q1_03816</name>
</gene>
<protein>
    <recommendedName>
        <fullName evidence="9">AK6</fullName>
    </recommendedName>
</protein>
<evidence type="ECO:0000313" key="7">
    <source>
        <dbReference type="EMBL" id="EJT47345.1"/>
    </source>
</evidence>
<comment type="caution">
    <text evidence="7">The sequence shown here is derived from an EMBL/GenBank/DDBJ whole genome shotgun (WGS) entry which is preliminary data.</text>
</comment>
<dbReference type="GeneID" id="25987329"/>
<name>J4U9M0_TRIAS</name>
<dbReference type="GO" id="GO:0005634">
    <property type="term" value="C:nucleus"/>
    <property type="evidence" value="ECO:0007669"/>
    <property type="project" value="TreeGrafter"/>
</dbReference>
<dbReference type="OrthoDB" id="10251185at2759"/>
<dbReference type="GO" id="GO:0004017">
    <property type="term" value="F:AMP kinase activity"/>
    <property type="evidence" value="ECO:0007669"/>
    <property type="project" value="InterPro"/>
</dbReference>
<dbReference type="InterPro" id="IPR027417">
    <property type="entry name" value="P-loop_NTPase"/>
</dbReference>
<dbReference type="AlphaFoldDB" id="J4U9M0"/>
<keyword evidence="2" id="KW-0698">rRNA processing</keyword>
<dbReference type="RefSeq" id="XP_014177716.1">
    <property type="nucleotide sequence ID" value="XM_014322241.1"/>
</dbReference>
<proteinExistence type="predicted"/>
<keyword evidence="6" id="KW-0067">ATP-binding</keyword>
<dbReference type="GO" id="GO:0016887">
    <property type="term" value="F:ATP hydrolysis activity"/>
    <property type="evidence" value="ECO:0007669"/>
    <property type="project" value="InterPro"/>
</dbReference>
<evidence type="ECO:0000256" key="2">
    <source>
        <dbReference type="ARBA" id="ARBA00022552"/>
    </source>
</evidence>
<dbReference type="Gene3D" id="3.40.50.300">
    <property type="entry name" value="P-loop containing nucleotide triphosphate hydrolases"/>
    <property type="match status" value="1"/>
</dbReference>
<evidence type="ECO:0000256" key="6">
    <source>
        <dbReference type="ARBA" id="ARBA00022840"/>
    </source>
</evidence>
<dbReference type="EMBL" id="ALBS01000256">
    <property type="protein sequence ID" value="EJT47345.1"/>
    <property type="molecule type" value="Genomic_DNA"/>
</dbReference>
<dbReference type="Proteomes" id="UP000002748">
    <property type="component" value="Unassembled WGS sequence"/>
</dbReference>
<dbReference type="HOGENOM" id="CLU_079096_3_0_1"/>
<keyword evidence="4" id="KW-0547">Nucleotide-binding</keyword>
<organism evidence="7 8">
    <name type="scientific">Trichosporon asahii var. asahii (strain ATCC 90039 / CBS 2479 / JCM 2466 / KCTC 7840 / NBRC 103889/ NCYC 2677 / UAMH 7654)</name>
    <name type="common">Yeast</name>
    <dbReference type="NCBI Taxonomy" id="1186058"/>
    <lineage>
        <taxon>Eukaryota</taxon>
        <taxon>Fungi</taxon>
        <taxon>Dikarya</taxon>
        <taxon>Basidiomycota</taxon>
        <taxon>Agaricomycotina</taxon>
        <taxon>Tremellomycetes</taxon>
        <taxon>Trichosporonales</taxon>
        <taxon>Trichosporonaceae</taxon>
        <taxon>Trichosporon</taxon>
    </lineage>
</organism>
<dbReference type="PANTHER" id="PTHR12595">
    <property type="entry name" value="POS9-ACTIVATING FACTOR FAP7-RELATED"/>
    <property type="match status" value="1"/>
</dbReference>
<keyword evidence="5" id="KW-0418">Kinase</keyword>
<evidence type="ECO:0000256" key="3">
    <source>
        <dbReference type="ARBA" id="ARBA00022679"/>
    </source>
</evidence>
<dbReference type="Pfam" id="PF13238">
    <property type="entry name" value="AAA_18"/>
    <property type="match status" value="1"/>
</dbReference>
<dbReference type="PANTHER" id="PTHR12595:SF0">
    <property type="entry name" value="ADENYLATE KINASE ISOENZYME 6"/>
    <property type="match status" value="1"/>
</dbReference>
<keyword evidence="3" id="KW-0808">Transferase</keyword>
<dbReference type="GO" id="GO:0005737">
    <property type="term" value="C:cytoplasm"/>
    <property type="evidence" value="ECO:0007669"/>
    <property type="project" value="TreeGrafter"/>
</dbReference>
<evidence type="ECO:0000256" key="4">
    <source>
        <dbReference type="ARBA" id="ARBA00022741"/>
    </source>
</evidence>